<evidence type="ECO:0008006" key="3">
    <source>
        <dbReference type="Google" id="ProtNLM"/>
    </source>
</evidence>
<keyword evidence="2" id="KW-1185">Reference proteome</keyword>
<gene>
    <name evidence="1" type="ORF">LX74_03673</name>
</gene>
<proteinExistence type="predicted"/>
<evidence type="ECO:0000313" key="1">
    <source>
        <dbReference type="EMBL" id="TYO85153.1"/>
    </source>
</evidence>
<evidence type="ECO:0000313" key="2">
    <source>
        <dbReference type="Proteomes" id="UP000324513"/>
    </source>
</evidence>
<dbReference type="EMBL" id="VNHK01000016">
    <property type="protein sequence ID" value="TYO85153.1"/>
    <property type="molecule type" value="Genomic_DNA"/>
</dbReference>
<comment type="caution">
    <text evidence="1">The sequence shown here is derived from an EMBL/GenBank/DDBJ whole genome shotgun (WGS) entry which is preliminary data.</text>
</comment>
<reference evidence="1 2" key="1">
    <citation type="submission" date="2019-07" db="EMBL/GenBank/DDBJ databases">
        <title>Genomic Encyclopedia of Archaeal and Bacterial Type Strains, Phase II (KMG-II): from individual species to whole genera.</title>
        <authorList>
            <person name="Goeker M."/>
        </authorList>
    </citation>
    <scope>NUCLEOTIDE SEQUENCE [LARGE SCALE GENOMIC DNA]</scope>
    <source>
        <strain evidence="1 2">DSM 14571</strain>
    </source>
</reference>
<organism evidence="1 2">
    <name type="scientific">Elizabethkingia miricola</name>
    <name type="common">Chryseobacterium miricola</name>
    <dbReference type="NCBI Taxonomy" id="172045"/>
    <lineage>
        <taxon>Bacteria</taxon>
        <taxon>Pseudomonadati</taxon>
        <taxon>Bacteroidota</taxon>
        <taxon>Flavobacteriia</taxon>
        <taxon>Flavobacteriales</taxon>
        <taxon>Weeksellaceae</taxon>
        <taxon>Elizabethkingia</taxon>
    </lineage>
</organism>
<sequence length="60" mass="6710">MKKLKKITKTDLKKVKGSAACSFWIPVTAPCGAEYYLCADNYQSGDQLFKAIKRFDSAKC</sequence>
<dbReference type="Proteomes" id="UP000324513">
    <property type="component" value="Unassembled WGS sequence"/>
</dbReference>
<protein>
    <recommendedName>
        <fullName evidence="3">Bacteriocin</fullName>
    </recommendedName>
</protein>
<name>A0ABY3NBL5_ELIMR</name>
<dbReference type="RefSeq" id="WP_065080917.1">
    <property type="nucleotide sequence ID" value="NZ_FLSS01000036.1"/>
</dbReference>
<accession>A0ABY3NBL5</accession>